<reference evidence="1 2" key="1">
    <citation type="submission" date="2017-11" db="EMBL/GenBank/DDBJ databases">
        <title>Animal gut microbial communities from fecal samples from Wisconsin, USA.</title>
        <authorList>
            <person name="Neumann A."/>
        </authorList>
    </citation>
    <scope>NUCLEOTIDE SEQUENCE [LARGE SCALE GENOMIC DNA]</scope>
    <source>
        <strain evidence="1 2">UWS3</strain>
    </source>
</reference>
<evidence type="ECO:0000313" key="2">
    <source>
        <dbReference type="Proteomes" id="UP000231134"/>
    </source>
</evidence>
<dbReference type="Proteomes" id="UP000231134">
    <property type="component" value="Unassembled WGS sequence"/>
</dbReference>
<organism evidence="1 2">
    <name type="scientific">Hallerella succinigenes</name>
    <dbReference type="NCBI Taxonomy" id="1896222"/>
    <lineage>
        <taxon>Bacteria</taxon>
        <taxon>Pseudomonadati</taxon>
        <taxon>Fibrobacterota</taxon>
        <taxon>Fibrobacteria</taxon>
        <taxon>Fibrobacterales</taxon>
        <taxon>Fibrobacteraceae</taxon>
        <taxon>Hallerella</taxon>
    </lineage>
</organism>
<accession>A0A2M9A9J3</accession>
<comment type="caution">
    <text evidence="1">The sequence shown here is derived from an EMBL/GenBank/DDBJ whole genome shotgun (WGS) entry which is preliminary data.</text>
</comment>
<dbReference type="AlphaFoldDB" id="A0A2M9A9J3"/>
<evidence type="ECO:0000313" key="1">
    <source>
        <dbReference type="EMBL" id="PJJ42293.1"/>
    </source>
</evidence>
<dbReference type="EMBL" id="PGEX01000001">
    <property type="protein sequence ID" value="PJJ42293.1"/>
    <property type="molecule type" value="Genomic_DNA"/>
</dbReference>
<dbReference type="OrthoDB" id="9789066at2"/>
<name>A0A2M9A9J3_9BACT</name>
<dbReference type="RefSeq" id="WP_157798017.1">
    <property type="nucleotide sequence ID" value="NZ_PGEX01000001.1"/>
</dbReference>
<protein>
    <submittedName>
        <fullName evidence="1">Uncharacterized protein</fullName>
    </submittedName>
</protein>
<gene>
    <name evidence="1" type="ORF">BGX16_2318</name>
</gene>
<sequence>MSFLFLIRSFACALMMDGAPGDIVLPGGVEQPEAVIEAPAVIGEIERPVNVTPNDADFLTRASIKQLANTEFVRNPETGLYVADDSGETVKSVNKDLIINPQKNFEIQQSAPLSAADIQALLSIDPDNMGDKGETKV</sequence>
<proteinExistence type="predicted"/>
<keyword evidence="2" id="KW-1185">Reference proteome</keyword>